<dbReference type="GO" id="GO:0004515">
    <property type="term" value="F:nicotinate-nucleotide adenylyltransferase activity"/>
    <property type="evidence" value="ECO:0007669"/>
    <property type="project" value="UniProtKB-UniRule"/>
</dbReference>
<comment type="catalytic activity">
    <reaction evidence="10 11">
        <text>nicotinate beta-D-ribonucleotide + ATP + H(+) = deamido-NAD(+) + diphosphate</text>
        <dbReference type="Rhea" id="RHEA:22860"/>
        <dbReference type="ChEBI" id="CHEBI:15378"/>
        <dbReference type="ChEBI" id="CHEBI:30616"/>
        <dbReference type="ChEBI" id="CHEBI:33019"/>
        <dbReference type="ChEBI" id="CHEBI:57502"/>
        <dbReference type="ChEBI" id="CHEBI:58437"/>
        <dbReference type="EC" id="2.7.7.18"/>
    </reaction>
</comment>
<keyword evidence="5 11" id="KW-0808">Transferase</keyword>
<gene>
    <name evidence="11" type="primary">nadD</name>
    <name evidence="12" type="ORF">A7X83_06245</name>
</gene>
<evidence type="ECO:0000256" key="8">
    <source>
        <dbReference type="ARBA" id="ARBA00022840"/>
    </source>
</evidence>
<sequence>MSLRIYYGGTFDPVHLGHLAIARAARDELQVAVRMLPAADPPHRAVPGATADQRFTMLSLAIGDEPGLLLDHRELDRAIRFPGRPSYTVDTLRELRGELGPSRPLAWLVGADSLLGLTRWHEWEALFGLAHFVVAERPGSPLQASVDGELGRALEGRWADNEQALFASPAGRILRLHHPLREESASAVRAQIAAGGPWRALLPPAVADYVAAHGLYRSPTP</sequence>
<dbReference type="InterPro" id="IPR014729">
    <property type="entry name" value="Rossmann-like_a/b/a_fold"/>
</dbReference>
<evidence type="ECO:0000256" key="4">
    <source>
        <dbReference type="ARBA" id="ARBA00022642"/>
    </source>
</evidence>
<dbReference type="Pfam" id="PF01467">
    <property type="entry name" value="CTP_transf_like"/>
    <property type="match status" value="1"/>
</dbReference>
<dbReference type="GO" id="GO:0005524">
    <property type="term" value="F:ATP binding"/>
    <property type="evidence" value="ECO:0007669"/>
    <property type="project" value="UniProtKB-KW"/>
</dbReference>
<dbReference type="UniPathway" id="UPA00253">
    <property type="reaction ID" value="UER00332"/>
</dbReference>
<comment type="caution">
    <text evidence="12">The sequence shown here is derived from an EMBL/GenBank/DDBJ whole genome shotgun (WGS) entry which is preliminary data.</text>
</comment>
<keyword evidence="8 11" id="KW-0067">ATP-binding</keyword>
<accession>A0A0M0NE75</accession>
<evidence type="ECO:0000256" key="11">
    <source>
        <dbReference type="HAMAP-Rule" id="MF_00244"/>
    </source>
</evidence>
<dbReference type="OrthoDB" id="5295945at2"/>
<dbReference type="NCBIfam" id="NF000839">
    <property type="entry name" value="PRK00071.1-1"/>
    <property type="match status" value="1"/>
</dbReference>
<dbReference type="EC" id="2.7.7.18" evidence="11"/>
<dbReference type="Gene3D" id="3.40.50.620">
    <property type="entry name" value="HUPs"/>
    <property type="match status" value="1"/>
</dbReference>
<evidence type="ECO:0000256" key="7">
    <source>
        <dbReference type="ARBA" id="ARBA00022741"/>
    </source>
</evidence>
<dbReference type="HAMAP" id="MF_00244">
    <property type="entry name" value="NaMN_adenylyltr"/>
    <property type="match status" value="1"/>
</dbReference>
<evidence type="ECO:0000256" key="6">
    <source>
        <dbReference type="ARBA" id="ARBA00022695"/>
    </source>
</evidence>
<dbReference type="InterPro" id="IPR005248">
    <property type="entry name" value="NadD/NMNAT"/>
</dbReference>
<keyword evidence="4 11" id="KW-0662">Pyridine nucleotide biosynthesis</keyword>
<comment type="function">
    <text evidence="1 11">Catalyzes the reversible adenylation of nicotinate mononucleotide (NaMN) to nicotinic acid adenine dinucleotide (NaAD).</text>
</comment>
<comment type="similarity">
    <text evidence="3 11">Belongs to the NadD family.</text>
</comment>
<protein>
    <recommendedName>
        <fullName evidence="11">Probable nicotinate-nucleotide adenylyltransferase</fullName>
        <ecNumber evidence="11">2.7.7.18</ecNumber>
    </recommendedName>
    <alternativeName>
        <fullName evidence="11">Deamido-NAD(+) diphosphorylase</fullName>
    </alternativeName>
    <alternativeName>
        <fullName evidence="11">Deamido-NAD(+) pyrophosphorylase</fullName>
    </alternativeName>
    <alternativeName>
        <fullName evidence="11">Nicotinate mononucleotide adenylyltransferase</fullName>
        <shortName evidence="11">NaMN adenylyltransferase</shortName>
    </alternativeName>
</protein>
<proteinExistence type="inferred from homology"/>
<evidence type="ECO:0000256" key="9">
    <source>
        <dbReference type="ARBA" id="ARBA00023027"/>
    </source>
</evidence>
<name>A0A0M0NE75_STEMA</name>
<dbReference type="SUPFAM" id="SSF52374">
    <property type="entry name" value="Nucleotidylyl transferase"/>
    <property type="match status" value="1"/>
</dbReference>
<dbReference type="Proteomes" id="UP000249614">
    <property type="component" value="Unassembled WGS sequence"/>
</dbReference>
<dbReference type="PANTHER" id="PTHR21342:SF0">
    <property type="entry name" value="BIFUNCTIONAL NMN ADENYLYLTRANSFERASE_NUDIX HYDROLASE"/>
    <property type="match status" value="1"/>
</dbReference>
<evidence type="ECO:0000313" key="12">
    <source>
        <dbReference type="EMBL" id="PZS93031.1"/>
    </source>
</evidence>
<organism evidence="12 13">
    <name type="scientific">Stenotrophomonas maltophilia</name>
    <name type="common">Pseudomonas maltophilia</name>
    <name type="synonym">Xanthomonas maltophilia</name>
    <dbReference type="NCBI Taxonomy" id="40324"/>
    <lineage>
        <taxon>Bacteria</taxon>
        <taxon>Pseudomonadati</taxon>
        <taxon>Pseudomonadota</taxon>
        <taxon>Gammaproteobacteria</taxon>
        <taxon>Lysobacterales</taxon>
        <taxon>Lysobacteraceae</taxon>
        <taxon>Stenotrophomonas</taxon>
        <taxon>Stenotrophomonas maltophilia group</taxon>
    </lineage>
</organism>
<keyword evidence="7 11" id="KW-0547">Nucleotide-binding</keyword>
<comment type="pathway">
    <text evidence="2 11">Cofactor biosynthesis; NAD(+) biosynthesis; deamido-NAD(+) from nicotinate D-ribonucleotide: step 1/1.</text>
</comment>
<dbReference type="GO" id="GO:0009435">
    <property type="term" value="P:NAD+ biosynthetic process"/>
    <property type="evidence" value="ECO:0007669"/>
    <property type="project" value="UniProtKB-UniRule"/>
</dbReference>
<dbReference type="CDD" id="cd02165">
    <property type="entry name" value="NMNAT"/>
    <property type="match status" value="1"/>
</dbReference>
<dbReference type="NCBIfam" id="TIGR00482">
    <property type="entry name" value="nicotinate (nicotinamide) nucleotide adenylyltransferase"/>
    <property type="match status" value="1"/>
</dbReference>
<dbReference type="PANTHER" id="PTHR21342">
    <property type="entry name" value="PHOSPHOPANTETHEINE ADENYLYLTRANSFERASE"/>
    <property type="match status" value="1"/>
</dbReference>
<evidence type="ECO:0000256" key="2">
    <source>
        <dbReference type="ARBA" id="ARBA00005019"/>
    </source>
</evidence>
<keyword evidence="9 11" id="KW-0520">NAD</keyword>
<evidence type="ECO:0000313" key="13">
    <source>
        <dbReference type="Proteomes" id="UP000249614"/>
    </source>
</evidence>
<dbReference type="EMBL" id="LXXM01000135">
    <property type="protein sequence ID" value="PZS93031.1"/>
    <property type="molecule type" value="Genomic_DNA"/>
</dbReference>
<dbReference type="NCBIfam" id="TIGR00125">
    <property type="entry name" value="cyt_tran_rel"/>
    <property type="match status" value="1"/>
</dbReference>
<reference evidence="12 13" key="1">
    <citation type="submission" date="2016-05" db="EMBL/GenBank/DDBJ databases">
        <authorList>
            <person name="Lavstsen T."/>
            <person name="Jespersen J.S."/>
        </authorList>
    </citation>
    <scope>NUCLEOTIDE SEQUENCE [LARGE SCALE GENOMIC DNA]</scope>
    <source>
        <strain evidence="12 13">SM-5815</strain>
    </source>
</reference>
<evidence type="ECO:0000256" key="10">
    <source>
        <dbReference type="ARBA" id="ARBA00048721"/>
    </source>
</evidence>
<evidence type="ECO:0000256" key="1">
    <source>
        <dbReference type="ARBA" id="ARBA00002324"/>
    </source>
</evidence>
<keyword evidence="6 11" id="KW-0548">Nucleotidyltransferase</keyword>
<evidence type="ECO:0000256" key="3">
    <source>
        <dbReference type="ARBA" id="ARBA00009014"/>
    </source>
</evidence>
<evidence type="ECO:0000256" key="5">
    <source>
        <dbReference type="ARBA" id="ARBA00022679"/>
    </source>
</evidence>
<dbReference type="AlphaFoldDB" id="A0A0M0NE75"/>
<dbReference type="InterPro" id="IPR004821">
    <property type="entry name" value="Cyt_trans-like"/>
</dbReference>